<keyword evidence="5" id="KW-0472">Membrane</keyword>
<organism evidence="8 9">
    <name type="scientific">Austropuccinia psidii MF-1</name>
    <dbReference type="NCBI Taxonomy" id="1389203"/>
    <lineage>
        <taxon>Eukaryota</taxon>
        <taxon>Fungi</taxon>
        <taxon>Dikarya</taxon>
        <taxon>Basidiomycota</taxon>
        <taxon>Pucciniomycotina</taxon>
        <taxon>Pucciniomycetes</taxon>
        <taxon>Pucciniales</taxon>
        <taxon>Sphaerophragmiaceae</taxon>
        <taxon>Austropuccinia</taxon>
    </lineage>
</organism>
<dbReference type="Proteomes" id="UP000765509">
    <property type="component" value="Unassembled WGS sequence"/>
</dbReference>
<feature type="compositionally biased region" description="Basic and acidic residues" evidence="4">
    <location>
        <begin position="229"/>
        <end position="239"/>
    </location>
</feature>
<feature type="compositionally biased region" description="Basic residues" evidence="4">
    <location>
        <begin position="564"/>
        <end position="587"/>
    </location>
</feature>
<evidence type="ECO:0000259" key="6">
    <source>
        <dbReference type="Pfam" id="PF04935"/>
    </source>
</evidence>
<evidence type="ECO:0000313" key="8">
    <source>
        <dbReference type="EMBL" id="MBW0502012.1"/>
    </source>
</evidence>
<feature type="compositionally biased region" description="Low complexity" evidence="4">
    <location>
        <begin position="362"/>
        <end position="373"/>
    </location>
</feature>
<feature type="compositionally biased region" description="Basic and acidic residues" evidence="4">
    <location>
        <begin position="470"/>
        <end position="498"/>
    </location>
</feature>
<feature type="compositionally biased region" description="Polar residues" evidence="4">
    <location>
        <begin position="280"/>
        <end position="296"/>
    </location>
</feature>
<evidence type="ECO:0000256" key="4">
    <source>
        <dbReference type="SAM" id="MobiDB-lite"/>
    </source>
</evidence>
<comment type="subcellular location">
    <subcellularLocation>
        <location evidence="1">Nucleus</location>
    </subcellularLocation>
</comment>
<feature type="compositionally biased region" description="Basic and acidic residues" evidence="4">
    <location>
        <begin position="332"/>
        <end position="346"/>
    </location>
</feature>
<dbReference type="Pfam" id="PF15459">
    <property type="entry name" value="RRP14"/>
    <property type="match status" value="1"/>
</dbReference>
<feature type="compositionally biased region" description="Basic and acidic residues" evidence="4">
    <location>
        <begin position="532"/>
        <end position="563"/>
    </location>
</feature>
<dbReference type="GO" id="GO:0005730">
    <property type="term" value="C:nucleolus"/>
    <property type="evidence" value="ECO:0007669"/>
    <property type="project" value="TreeGrafter"/>
</dbReference>
<evidence type="ECO:0000256" key="5">
    <source>
        <dbReference type="SAM" id="Phobius"/>
    </source>
</evidence>
<feature type="compositionally biased region" description="Basic residues" evidence="4">
    <location>
        <begin position="347"/>
        <end position="361"/>
    </location>
</feature>
<feature type="compositionally biased region" description="Basic and acidic residues" evidence="4">
    <location>
        <begin position="508"/>
        <end position="519"/>
    </location>
</feature>
<dbReference type="Pfam" id="PF04935">
    <property type="entry name" value="SURF6"/>
    <property type="match status" value="1"/>
</dbReference>
<name>A0A9Q3DH96_9BASI</name>
<feature type="transmembrane region" description="Helical" evidence="5">
    <location>
        <begin position="113"/>
        <end position="141"/>
    </location>
</feature>
<gene>
    <name evidence="8" type="ORF">O181_041727</name>
</gene>
<evidence type="ECO:0000256" key="3">
    <source>
        <dbReference type="ARBA" id="ARBA00023242"/>
    </source>
</evidence>
<keyword evidence="9" id="KW-1185">Reference proteome</keyword>
<dbReference type="AlphaFoldDB" id="A0A9Q3DH96"/>
<keyword evidence="5" id="KW-0812">Transmembrane</keyword>
<dbReference type="InterPro" id="IPR029188">
    <property type="entry name" value="Rrp14_N"/>
</dbReference>
<sequence length="587" mass="66471">MLSKAVPVVRKAYLMMSQCHLALEDHSIPILKVRNGCGEAFRAPEQGRFLMKNHFPQSHGEIFRPNYFDGSFEALLKLSLKIRPLLPSHDKKSLHHQQGPSLLLRLGPLRAKILSTALALLGSVICICIVYPLCIISALLFSPRGFQNSAIDAANLTQKHTPMDSPKDLEALRASIFALDKDFQDLMCRIPAKYYIPSLQLRPLSVPVKSGRKPTKKIKKQQKLEAEAKRLQKRTKYDPDTLPTIPQLQGLNDCRHSKLNTQSPSAEGLTNDPEEENDGNTDAQKAQTTSSHTQLSRAELQEKLKQRIDQLQSKSRRQSVATQGEATITSKDDLLELAKQKRDQIRDRKRRERKEAKKKAKTSNSRSTSGSGNLNKGDQNTQAAQASHEPNATCVSPTIPNQPSEQEAKQTPVKFAENTQSLDVTTTPQPELTYSNLSFDVKQSSAPDSHPSRANRNPSWTSKNPQEAKIAIDRRQAYLDKLTPEARERAEENKKWEKANLQASGTKVMDDPKKIEKALKRQKKEKKKRKHAWDERVKTVEKLQEDRQKKRKENIEKRKEQIRDKRHGVKAKGNLKSKPFKKSVKGF</sequence>
<feature type="compositionally biased region" description="Polar residues" evidence="4">
    <location>
        <begin position="374"/>
        <end position="405"/>
    </location>
</feature>
<evidence type="ECO:0000313" key="9">
    <source>
        <dbReference type="Proteomes" id="UP000765509"/>
    </source>
</evidence>
<proteinExistence type="inferred from homology"/>
<dbReference type="EMBL" id="AVOT02016615">
    <property type="protein sequence ID" value="MBW0502012.1"/>
    <property type="molecule type" value="Genomic_DNA"/>
</dbReference>
<keyword evidence="5" id="KW-1133">Transmembrane helix</keyword>
<dbReference type="PANTHER" id="PTHR14369">
    <property type="entry name" value="SURFEIT LOCUS PROTEIN 6"/>
    <property type="match status" value="1"/>
</dbReference>
<comment type="similarity">
    <text evidence="2">Belongs to the SURF6 family.</text>
</comment>
<dbReference type="OrthoDB" id="444809at2759"/>
<feature type="compositionally biased region" description="Basic residues" evidence="4">
    <location>
        <begin position="520"/>
        <end position="531"/>
    </location>
</feature>
<dbReference type="GO" id="GO:0042273">
    <property type="term" value="P:ribosomal large subunit biogenesis"/>
    <property type="evidence" value="ECO:0007669"/>
    <property type="project" value="TreeGrafter"/>
</dbReference>
<feature type="region of interest" description="Disordered" evidence="4">
    <location>
        <begin position="229"/>
        <end position="296"/>
    </location>
</feature>
<evidence type="ECO:0008006" key="10">
    <source>
        <dbReference type="Google" id="ProtNLM"/>
    </source>
</evidence>
<dbReference type="GO" id="GO:0042274">
    <property type="term" value="P:ribosomal small subunit biogenesis"/>
    <property type="evidence" value="ECO:0007669"/>
    <property type="project" value="TreeGrafter"/>
</dbReference>
<keyword evidence="3" id="KW-0539">Nucleus</keyword>
<accession>A0A9Q3DH96</accession>
<reference evidence="8" key="1">
    <citation type="submission" date="2021-03" db="EMBL/GenBank/DDBJ databases">
        <title>Draft genome sequence of rust myrtle Austropuccinia psidii MF-1, a brazilian biotype.</title>
        <authorList>
            <person name="Quecine M.C."/>
            <person name="Pachon D.M.R."/>
            <person name="Bonatelli M.L."/>
            <person name="Correr F.H."/>
            <person name="Franceschini L.M."/>
            <person name="Leite T.F."/>
            <person name="Margarido G.R.A."/>
            <person name="Almeida C.A."/>
            <person name="Ferrarezi J.A."/>
            <person name="Labate C.A."/>
        </authorList>
    </citation>
    <scope>NUCLEOTIDE SEQUENCE</scope>
    <source>
        <strain evidence="8">MF-1</strain>
    </source>
</reference>
<dbReference type="GO" id="GO:0003677">
    <property type="term" value="F:DNA binding"/>
    <property type="evidence" value="ECO:0007669"/>
    <property type="project" value="TreeGrafter"/>
</dbReference>
<evidence type="ECO:0000259" key="7">
    <source>
        <dbReference type="Pfam" id="PF15459"/>
    </source>
</evidence>
<feature type="domain" description="Ribosomal RNA-processing protein 14 N-terminal" evidence="7">
    <location>
        <begin position="180"/>
        <end position="240"/>
    </location>
</feature>
<protein>
    <recommendedName>
        <fullName evidence="10">Ribosomal RNA-processing protein 14/surfeit locus protein 6 C-terminal domain-containing protein</fullName>
    </recommendedName>
</protein>
<dbReference type="GO" id="GO:0003723">
    <property type="term" value="F:RNA binding"/>
    <property type="evidence" value="ECO:0007669"/>
    <property type="project" value="TreeGrafter"/>
</dbReference>
<dbReference type="PANTHER" id="PTHR14369:SF0">
    <property type="entry name" value="SURFEIT LOCUS PROTEIN 6"/>
    <property type="match status" value="1"/>
</dbReference>
<dbReference type="InterPro" id="IPR007019">
    <property type="entry name" value="SURF6"/>
</dbReference>
<feature type="domain" description="Ribosomal RNA-processing protein 14/surfeit locus protein 6 C-terminal" evidence="6">
    <location>
        <begin position="334"/>
        <end position="567"/>
    </location>
</feature>
<comment type="caution">
    <text evidence="8">The sequence shown here is derived from an EMBL/GenBank/DDBJ whole genome shotgun (WGS) entry which is preliminary data.</text>
</comment>
<dbReference type="InterPro" id="IPR029190">
    <property type="entry name" value="Rrp14/SURF6_C"/>
</dbReference>
<feature type="region of interest" description="Disordered" evidence="4">
    <location>
        <begin position="332"/>
        <end position="587"/>
    </location>
</feature>
<evidence type="ECO:0000256" key="1">
    <source>
        <dbReference type="ARBA" id="ARBA00004123"/>
    </source>
</evidence>
<evidence type="ECO:0000256" key="2">
    <source>
        <dbReference type="ARBA" id="ARBA00005904"/>
    </source>
</evidence>
<feature type="compositionally biased region" description="Polar residues" evidence="4">
    <location>
        <begin position="417"/>
        <end position="465"/>
    </location>
</feature>